<organism evidence="2 3">
    <name type="scientific">Biformimicrobium ophioploci</name>
    <dbReference type="NCBI Taxonomy" id="3036711"/>
    <lineage>
        <taxon>Bacteria</taxon>
        <taxon>Pseudomonadati</taxon>
        <taxon>Pseudomonadota</taxon>
        <taxon>Gammaproteobacteria</taxon>
        <taxon>Cellvibrionales</taxon>
        <taxon>Microbulbiferaceae</taxon>
        <taxon>Biformimicrobium</taxon>
    </lineage>
</organism>
<dbReference type="EMBL" id="BSYJ01000003">
    <property type="protein sequence ID" value="GMG87116.1"/>
    <property type="molecule type" value="Genomic_DNA"/>
</dbReference>
<comment type="caution">
    <text evidence="2">The sequence shown here is derived from an EMBL/GenBank/DDBJ whole genome shotgun (WGS) entry which is preliminary data.</text>
</comment>
<proteinExistence type="predicted"/>
<reference evidence="2 3" key="1">
    <citation type="submission" date="2023-04" db="EMBL/GenBank/DDBJ databases">
        <title>Marinobulbifer ophiurae gen. nov., sp. Nov., isolate from tissue of brittle star Ophioplocus japonicus.</title>
        <authorList>
            <person name="Kawano K."/>
            <person name="Sawayama S."/>
            <person name="Nakagawa S."/>
        </authorList>
    </citation>
    <scope>NUCLEOTIDE SEQUENCE [LARGE SCALE GENOMIC DNA]</scope>
    <source>
        <strain evidence="2 3">NKW57</strain>
    </source>
</reference>
<evidence type="ECO:0000313" key="3">
    <source>
        <dbReference type="Proteomes" id="UP001224392"/>
    </source>
</evidence>
<dbReference type="InterPro" id="IPR007214">
    <property type="entry name" value="YbaK/aa-tRNA-synth-assoc-dom"/>
</dbReference>
<gene>
    <name evidence="2" type="ORF">MNKW57_14370</name>
</gene>
<keyword evidence="3" id="KW-1185">Reference proteome</keyword>
<dbReference type="Gene3D" id="3.90.960.10">
    <property type="entry name" value="YbaK/aminoacyl-tRNA synthetase-associated domain"/>
    <property type="match status" value="1"/>
</dbReference>
<protein>
    <submittedName>
        <fullName evidence="2">YbaK/EbsC family protein</fullName>
    </submittedName>
</protein>
<dbReference type="Proteomes" id="UP001224392">
    <property type="component" value="Unassembled WGS sequence"/>
</dbReference>
<evidence type="ECO:0000313" key="2">
    <source>
        <dbReference type="EMBL" id="GMG87116.1"/>
    </source>
</evidence>
<dbReference type="RefSeq" id="WP_285763756.1">
    <property type="nucleotide sequence ID" value="NZ_BSYJ01000003.1"/>
</dbReference>
<dbReference type="Pfam" id="PF04073">
    <property type="entry name" value="tRNA_edit"/>
    <property type="match status" value="1"/>
</dbReference>
<dbReference type="CDD" id="cd04332">
    <property type="entry name" value="YbaK_like"/>
    <property type="match status" value="1"/>
</dbReference>
<name>A0ABQ6LYD3_9GAMM</name>
<feature type="domain" description="YbaK/aminoacyl-tRNA synthetase-associated" evidence="1">
    <location>
        <begin position="22"/>
        <end position="143"/>
    </location>
</feature>
<dbReference type="InterPro" id="IPR036754">
    <property type="entry name" value="YbaK/aa-tRNA-synt-asso_dom_sf"/>
</dbReference>
<dbReference type="PANTHER" id="PTHR30411:SF9">
    <property type="entry name" value="MULTIFUNCTIONAL SER_THR-TRNA DEACYLASE PROXP-Y"/>
    <property type="match status" value="1"/>
</dbReference>
<dbReference type="PANTHER" id="PTHR30411">
    <property type="entry name" value="CYTOPLASMIC PROTEIN"/>
    <property type="match status" value="1"/>
</dbReference>
<accession>A0ABQ6LYD3</accession>
<evidence type="ECO:0000259" key="1">
    <source>
        <dbReference type="Pfam" id="PF04073"/>
    </source>
</evidence>
<dbReference type="SUPFAM" id="SSF55826">
    <property type="entry name" value="YbaK/ProRS associated domain"/>
    <property type="match status" value="1"/>
</dbReference>
<sequence>MANKKLIDYLEQNHVHYESRHHDDSSTALETARKAHVPSHELAKTVLVNVDGELAMAVLPADERIDLEKVRQTARARRVTLATESAFEERFDDCEVGAMSPFGNLYGMDVYASDHLAEDAQIAFSGGTHHEVIQLAYRDFERLVHPKIVAS</sequence>